<proteinExistence type="predicted"/>
<keyword evidence="2" id="KW-1185">Reference proteome</keyword>
<organism evidence="1 2">
    <name type="scientific">Streptomyces rapamycinicus</name>
    <dbReference type="NCBI Taxonomy" id="1226757"/>
    <lineage>
        <taxon>Bacteria</taxon>
        <taxon>Bacillati</taxon>
        <taxon>Actinomycetota</taxon>
        <taxon>Actinomycetes</taxon>
        <taxon>Kitasatosporales</taxon>
        <taxon>Streptomycetaceae</taxon>
        <taxon>Streptomyces</taxon>
        <taxon>Streptomyces violaceusniger group</taxon>
    </lineage>
</organism>
<comment type="caution">
    <text evidence="1">The sequence shown here is derived from an EMBL/GenBank/DDBJ whole genome shotgun (WGS) entry which is preliminary data.</text>
</comment>
<protein>
    <submittedName>
        <fullName evidence="1">Uncharacterized protein</fullName>
    </submittedName>
</protein>
<sequence>MAATSLATSSTSGENTPMLAWVGHRAMANPPADIMPTVNVKAFLRP</sequence>
<accession>A0ABR6M3P7</accession>
<dbReference type="RefSeq" id="WP_020873081.1">
    <property type="nucleotide sequence ID" value="NZ_CP157807.1"/>
</dbReference>
<evidence type="ECO:0000313" key="1">
    <source>
        <dbReference type="EMBL" id="MBB4789248.1"/>
    </source>
</evidence>
<dbReference type="EMBL" id="JACHNG010000002">
    <property type="protein sequence ID" value="MBB4789248.1"/>
    <property type="molecule type" value="Genomic_DNA"/>
</dbReference>
<reference evidence="1 2" key="1">
    <citation type="submission" date="2020-08" db="EMBL/GenBank/DDBJ databases">
        <title>Sequencing the genomes of 1000 actinobacteria strains.</title>
        <authorList>
            <person name="Klenk H.-P."/>
        </authorList>
    </citation>
    <scope>NUCLEOTIDE SEQUENCE [LARGE SCALE GENOMIC DNA]</scope>
    <source>
        <strain evidence="1 2">DSM 41530</strain>
    </source>
</reference>
<gene>
    <name evidence="1" type="ORF">BJY27_010295</name>
</gene>
<dbReference type="Proteomes" id="UP000530530">
    <property type="component" value="Unassembled WGS sequence"/>
</dbReference>
<evidence type="ECO:0000313" key="2">
    <source>
        <dbReference type="Proteomes" id="UP000530530"/>
    </source>
</evidence>
<name>A0ABR6M3P7_9ACTN</name>